<protein>
    <submittedName>
        <fullName evidence="1">Uncharacterized protein</fullName>
    </submittedName>
</protein>
<name>A0A382YJH9_9ZZZZ</name>
<feature type="non-terminal residue" evidence="1">
    <location>
        <position position="1"/>
    </location>
</feature>
<sequence length="107" mass="11451">KKSVPSLPADYNSPRPMKAAQVKADKNWEVEVAFGSAKDGTLLDPAVIKSTQHGGRFVVVRQTPKAAPDRGKVFSEIIDNYFGSAVAPVDPVAKIATAWGSIKDNTK</sequence>
<reference evidence="1" key="1">
    <citation type="submission" date="2018-05" db="EMBL/GenBank/DDBJ databases">
        <authorList>
            <person name="Lanie J.A."/>
            <person name="Ng W.-L."/>
            <person name="Kazmierczak K.M."/>
            <person name="Andrzejewski T.M."/>
            <person name="Davidsen T.M."/>
            <person name="Wayne K.J."/>
            <person name="Tettelin H."/>
            <person name="Glass J.I."/>
            <person name="Rusch D."/>
            <person name="Podicherti R."/>
            <person name="Tsui H.-C.T."/>
            <person name="Winkler M.E."/>
        </authorList>
    </citation>
    <scope>NUCLEOTIDE SEQUENCE</scope>
</reference>
<dbReference type="EMBL" id="UINC01176151">
    <property type="protein sequence ID" value="SVD83149.1"/>
    <property type="molecule type" value="Genomic_DNA"/>
</dbReference>
<evidence type="ECO:0000313" key="1">
    <source>
        <dbReference type="EMBL" id="SVD83149.1"/>
    </source>
</evidence>
<organism evidence="1">
    <name type="scientific">marine metagenome</name>
    <dbReference type="NCBI Taxonomy" id="408172"/>
    <lineage>
        <taxon>unclassified sequences</taxon>
        <taxon>metagenomes</taxon>
        <taxon>ecological metagenomes</taxon>
    </lineage>
</organism>
<accession>A0A382YJH9</accession>
<proteinExistence type="predicted"/>
<dbReference type="AlphaFoldDB" id="A0A382YJH9"/>
<gene>
    <name evidence="1" type="ORF">METZ01_LOCUS436003</name>
</gene>